<comment type="caution">
    <text evidence="2">The sequence shown here is derived from an EMBL/GenBank/DDBJ whole genome shotgun (WGS) entry which is preliminary data.</text>
</comment>
<organism evidence="2 3">
    <name type="scientific">Mycobacterium ulcerans str. Harvey</name>
    <dbReference type="NCBI Taxonomy" id="1299332"/>
    <lineage>
        <taxon>Bacteria</taxon>
        <taxon>Bacillati</taxon>
        <taxon>Actinomycetota</taxon>
        <taxon>Actinomycetes</taxon>
        <taxon>Mycobacteriales</taxon>
        <taxon>Mycobacteriaceae</taxon>
        <taxon>Mycobacterium</taxon>
        <taxon>Mycobacterium ulcerans group</taxon>
    </lineage>
</organism>
<gene>
    <name evidence="2" type="ORF">I551_8561</name>
</gene>
<evidence type="ECO:0000313" key="3">
    <source>
        <dbReference type="Proteomes" id="UP000020681"/>
    </source>
</evidence>
<feature type="compositionally biased region" description="Polar residues" evidence="1">
    <location>
        <begin position="1"/>
        <end position="10"/>
    </location>
</feature>
<proteinExistence type="predicted"/>
<dbReference type="EMBL" id="JAOL01000011">
    <property type="protein sequence ID" value="EUA94195.1"/>
    <property type="molecule type" value="Genomic_DNA"/>
</dbReference>
<reference evidence="2 3" key="1">
    <citation type="submission" date="2014-01" db="EMBL/GenBank/DDBJ databases">
        <authorList>
            <person name="Dobos K."/>
            <person name="Lenaerts A."/>
            <person name="Ordway D."/>
            <person name="DeGroote M.A."/>
            <person name="Parker T."/>
            <person name="Sizemore C."/>
            <person name="Tallon L.J."/>
            <person name="Sadzewicz L.K."/>
            <person name="Sengamalay N."/>
            <person name="Fraser C.M."/>
            <person name="Hine E."/>
            <person name="Shefchek K.A."/>
            <person name="Das S.P."/>
            <person name="Tettelin H."/>
        </authorList>
    </citation>
    <scope>NUCLEOTIDE SEQUENCE [LARGE SCALE GENOMIC DNA]</scope>
    <source>
        <strain evidence="2 3">Harvey</strain>
    </source>
</reference>
<dbReference type="Proteomes" id="UP000020681">
    <property type="component" value="Unassembled WGS sequence"/>
</dbReference>
<name>A0ABN0RB04_MYCUL</name>
<evidence type="ECO:0000256" key="1">
    <source>
        <dbReference type="SAM" id="MobiDB-lite"/>
    </source>
</evidence>
<evidence type="ECO:0000313" key="2">
    <source>
        <dbReference type="EMBL" id="EUA94195.1"/>
    </source>
</evidence>
<protein>
    <submittedName>
        <fullName evidence="2">Uncharacterized protein</fullName>
    </submittedName>
</protein>
<feature type="region of interest" description="Disordered" evidence="1">
    <location>
        <begin position="1"/>
        <end position="36"/>
    </location>
</feature>
<accession>A0ABN0RB04</accession>
<sequence length="49" mass="5256">MVTAASNMTVVTMPGGHSTASRRQWPGGGPLLGPSDFSPLRRLTLKFRD</sequence>
<keyword evidence="3" id="KW-1185">Reference proteome</keyword>